<comment type="caution">
    <text evidence="8">The sequence shown here is derived from an EMBL/GenBank/DDBJ whole genome shotgun (WGS) entry which is preliminary data.</text>
</comment>
<dbReference type="Pfam" id="PF05978">
    <property type="entry name" value="UNC-93"/>
    <property type="match status" value="1"/>
</dbReference>
<sequence length="529" mass="58559">MYFYSSTSFTDSIKLYGSYLLDRMDAFSGTPEYRSTSKQPLKETLLLAVTFFFIFTPFQALQNLQSSLNQHESLGILSLACVYGASFLISFVTPAIMYNAGIKPCMVASWIGHTLYVMCNFYPAWMTLVPGSIVVGLITSPMWGSLETYLSTLACVDVELHEKQKKKGMNTLHAAFSRINGIFHSIFVGSQVAGNLISSAVLFFSTHKPIAAKDDGVICGSGYCPSAGEGHRIPRPEPHIIYVLLGVFLVCDVIGLTVGILGIPRLHQPQYTGREVCRKLKSYWHGFTQPKLLLLVPLFAAHGYIFTLHIGMFTEAFISCTLGLHMVGYVMAVWGLTTMLSSVLLGFAARYTGRPLLCTFAAVVDMTIMLTLLLWKPHGSRLPAFFALAALMGLVDGVWMVQMNAMIAVMFPAIVDSVFPAKSTWHSLTVAASFVVSKFVCPGTRIVIGMGILGTGYLSYLAAEIIHRRSLRMFRREDHEYALLNITEDMELSSKEQENRGPDMEGAEQEETEFNTDSLTERVLFKTTT</sequence>
<dbReference type="OrthoDB" id="78663at2759"/>
<dbReference type="Proteomes" id="UP000245119">
    <property type="component" value="Linkage Group LG4"/>
</dbReference>
<feature type="transmembrane region" description="Helical" evidence="7">
    <location>
        <begin position="121"/>
        <end position="143"/>
    </location>
</feature>
<feature type="region of interest" description="Disordered" evidence="6">
    <location>
        <begin position="492"/>
        <end position="529"/>
    </location>
</feature>
<dbReference type="EMBL" id="PZQS01000004">
    <property type="protein sequence ID" value="PVD31358.1"/>
    <property type="molecule type" value="Genomic_DNA"/>
</dbReference>
<keyword evidence="5 7" id="KW-0472">Membrane</keyword>
<evidence type="ECO:0000256" key="2">
    <source>
        <dbReference type="ARBA" id="ARBA00009172"/>
    </source>
</evidence>
<reference evidence="8 9" key="1">
    <citation type="submission" date="2018-04" db="EMBL/GenBank/DDBJ databases">
        <title>The genome of golden apple snail Pomacea canaliculata provides insight into stress tolerance and invasive adaptation.</title>
        <authorList>
            <person name="Liu C."/>
            <person name="Liu B."/>
            <person name="Ren Y."/>
            <person name="Zhang Y."/>
            <person name="Wang H."/>
            <person name="Li S."/>
            <person name="Jiang F."/>
            <person name="Yin L."/>
            <person name="Zhang G."/>
            <person name="Qian W."/>
            <person name="Fan W."/>
        </authorList>
    </citation>
    <scope>NUCLEOTIDE SEQUENCE [LARGE SCALE GENOMIC DNA]</scope>
    <source>
        <strain evidence="8">SZHN2017</strain>
        <tissue evidence="8">Muscle</tissue>
    </source>
</reference>
<feature type="transmembrane region" description="Helical" evidence="7">
    <location>
        <begin position="182"/>
        <end position="204"/>
    </location>
</feature>
<feature type="transmembrane region" description="Helical" evidence="7">
    <location>
        <begin position="292"/>
        <end position="314"/>
    </location>
</feature>
<evidence type="ECO:0000256" key="4">
    <source>
        <dbReference type="ARBA" id="ARBA00022989"/>
    </source>
</evidence>
<evidence type="ECO:0000256" key="6">
    <source>
        <dbReference type="SAM" id="MobiDB-lite"/>
    </source>
</evidence>
<feature type="transmembrane region" description="Helical" evidence="7">
    <location>
        <begin position="44"/>
        <end position="62"/>
    </location>
</feature>
<feature type="transmembrane region" description="Helical" evidence="7">
    <location>
        <begin position="354"/>
        <end position="375"/>
    </location>
</feature>
<evidence type="ECO:0000313" key="8">
    <source>
        <dbReference type="EMBL" id="PVD31358.1"/>
    </source>
</evidence>
<keyword evidence="9" id="KW-1185">Reference proteome</keyword>
<gene>
    <name evidence="8" type="ORF">C0Q70_06770</name>
</gene>
<feature type="transmembrane region" description="Helical" evidence="7">
    <location>
        <begin position="326"/>
        <end position="348"/>
    </location>
</feature>
<evidence type="ECO:0000256" key="5">
    <source>
        <dbReference type="ARBA" id="ARBA00023136"/>
    </source>
</evidence>
<dbReference type="InterPro" id="IPR036259">
    <property type="entry name" value="MFS_trans_sf"/>
</dbReference>
<name>A0A2T7PD61_POMCA</name>
<feature type="transmembrane region" description="Helical" evidence="7">
    <location>
        <begin position="382"/>
        <end position="401"/>
    </location>
</feature>
<dbReference type="AlphaFoldDB" id="A0A2T7PD61"/>
<evidence type="ECO:0000256" key="3">
    <source>
        <dbReference type="ARBA" id="ARBA00022692"/>
    </source>
</evidence>
<dbReference type="SUPFAM" id="SSF103473">
    <property type="entry name" value="MFS general substrate transporter"/>
    <property type="match status" value="1"/>
</dbReference>
<organism evidence="8 9">
    <name type="scientific">Pomacea canaliculata</name>
    <name type="common">Golden apple snail</name>
    <dbReference type="NCBI Taxonomy" id="400727"/>
    <lineage>
        <taxon>Eukaryota</taxon>
        <taxon>Metazoa</taxon>
        <taxon>Spiralia</taxon>
        <taxon>Lophotrochozoa</taxon>
        <taxon>Mollusca</taxon>
        <taxon>Gastropoda</taxon>
        <taxon>Caenogastropoda</taxon>
        <taxon>Architaenioglossa</taxon>
        <taxon>Ampullarioidea</taxon>
        <taxon>Ampullariidae</taxon>
        <taxon>Pomacea</taxon>
    </lineage>
</organism>
<dbReference type="GO" id="GO:0016020">
    <property type="term" value="C:membrane"/>
    <property type="evidence" value="ECO:0007669"/>
    <property type="project" value="UniProtKB-SubCell"/>
</dbReference>
<feature type="transmembrane region" description="Helical" evidence="7">
    <location>
        <begin position="446"/>
        <end position="466"/>
    </location>
</feature>
<feature type="compositionally biased region" description="Basic and acidic residues" evidence="6">
    <location>
        <begin position="492"/>
        <end position="503"/>
    </location>
</feature>
<keyword evidence="4 7" id="KW-1133">Transmembrane helix</keyword>
<evidence type="ECO:0000313" key="9">
    <source>
        <dbReference type="Proteomes" id="UP000245119"/>
    </source>
</evidence>
<feature type="compositionally biased region" description="Acidic residues" evidence="6">
    <location>
        <begin position="505"/>
        <end position="514"/>
    </location>
</feature>
<dbReference type="InterPro" id="IPR010291">
    <property type="entry name" value="Ion_channel_UNC-93"/>
</dbReference>
<feature type="compositionally biased region" description="Basic and acidic residues" evidence="6">
    <location>
        <begin position="519"/>
        <end position="529"/>
    </location>
</feature>
<feature type="transmembrane region" description="Helical" evidence="7">
    <location>
        <begin position="240"/>
        <end position="263"/>
    </location>
</feature>
<dbReference type="PANTHER" id="PTHR19444">
    <property type="entry name" value="UNC-93 RELATED"/>
    <property type="match status" value="1"/>
</dbReference>
<feature type="transmembrane region" description="Helical" evidence="7">
    <location>
        <begin position="74"/>
        <end position="100"/>
    </location>
</feature>
<accession>A0A2T7PD61</accession>
<dbReference type="InterPro" id="IPR051951">
    <property type="entry name" value="UNC-93_regulatory"/>
</dbReference>
<comment type="subcellular location">
    <subcellularLocation>
        <location evidence="1">Membrane</location>
        <topology evidence="1">Multi-pass membrane protein</topology>
    </subcellularLocation>
</comment>
<evidence type="ECO:0008006" key="10">
    <source>
        <dbReference type="Google" id="ProtNLM"/>
    </source>
</evidence>
<keyword evidence="3 7" id="KW-0812">Transmembrane</keyword>
<comment type="similarity">
    <text evidence="2">Belongs to the unc-93 family.</text>
</comment>
<evidence type="ECO:0000256" key="7">
    <source>
        <dbReference type="SAM" id="Phobius"/>
    </source>
</evidence>
<proteinExistence type="inferred from homology"/>
<protein>
    <recommendedName>
        <fullName evidence="10">Major facilitator superfamily (MFS) profile domain-containing protein</fullName>
    </recommendedName>
</protein>
<dbReference type="PANTHER" id="PTHR19444:SF13">
    <property type="entry name" value="PROTEIN UNC-93 HOMOLOG A"/>
    <property type="match status" value="1"/>
</dbReference>
<evidence type="ECO:0000256" key="1">
    <source>
        <dbReference type="ARBA" id="ARBA00004141"/>
    </source>
</evidence>